<evidence type="ECO:0000259" key="1">
    <source>
        <dbReference type="Pfam" id="PF02754"/>
    </source>
</evidence>
<dbReference type="InterPro" id="IPR004017">
    <property type="entry name" value="Cys_rich_dom"/>
</dbReference>
<gene>
    <name evidence="2" type="ORF">S01H1_54880</name>
</gene>
<dbReference type="PANTHER" id="PTHR30296:SF0">
    <property type="entry name" value="LACTATE UTILIZATION PROTEIN A"/>
    <property type="match status" value="1"/>
</dbReference>
<protein>
    <recommendedName>
        <fullName evidence="1">Cysteine-rich domain-containing protein</fullName>
    </recommendedName>
</protein>
<organism evidence="2">
    <name type="scientific">marine sediment metagenome</name>
    <dbReference type="NCBI Taxonomy" id="412755"/>
    <lineage>
        <taxon>unclassified sequences</taxon>
        <taxon>metagenomes</taxon>
        <taxon>ecological metagenomes</taxon>
    </lineage>
</organism>
<feature type="domain" description="Cysteine-rich" evidence="1">
    <location>
        <begin position="3"/>
        <end position="62"/>
    </location>
</feature>
<dbReference type="AlphaFoldDB" id="X0VRA6"/>
<proteinExistence type="predicted"/>
<reference evidence="2" key="1">
    <citation type="journal article" date="2014" name="Front. Microbiol.">
        <title>High frequency of phylogenetically diverse reductive dehalogenase-homologous genes in deep subseafloor sedimentary metagenomes.</title>
        <authorList>
            <person name="Kawai M."/>
            <person name="Futagami T."/>
            <person name="Toyoda A."/>
            <person name="Takaki Y."/>
            <person name="Nishi S."/>
            <person name="Hori S."/>
            <person name="Arai W."/>
            <person name="Tsubouchi T."/>
            <person name="Morono Y."/>
            <person name="Uchiyama I."/>
            <person name="Ito T."/>
            <person name="Fujiyama A."/>
            <person name="Inagaki F."/>
            <person name="Takami H."/>
        </authorList>
    </citation>
    <scope>NUCLEOTIDE SEQUENCE</scope>
    <source>
        <strain evidence="2">Expedition CK06-06</strain>
    </source>
</reference>
<evidence type="ECO:0000313" key="2">
    <source>
        <dbReference type="EMBL" id="GAG20770.1"/>
    </source>
</evidence>
<dbReference type="EMBL" id="BARS01035636">
    <property type="protein sequence ID" value="GAG20770.1"/>
    <property type="molecule type" value="Genomic_DNA"/>
</dbReference>
<dbReference type="Pfam" id="PF02754">
    <property type="entry name" value="CCG"/>
    <property type="match status" value="2"/>
</dbReference>
<name>X0VRA6_9ZZZZ</name>
<dbReference type="GO" id="GO:0005829">
    <property type="term" value="C:cytosol"/>
    <property type="evidence" value="ECO:0007669"/>
    <property type="project" value="TreeGrafter"/>
</dbReference>
<dbReference type="GO" id="GO:0016491">
    <property type="term" value="F:oxidoreductase activity"/>
    <property type="evidence" value="ECO:0007669"/>
    <property type="project" value="UniProtKB-ARBA"/>
</dbReference>
<comment type="caution">
    <text evidence="2">The sequence shown here is derived from an EMBL/GenBank/DDBJ whole genome shotgun (WGS) entry which is preliminary data.</text>
</comment>
<sequence>VTIFNKLGISVYCPLDQTCCGQPAFNAGYRRVARVAAKRFIEIFEDSESIVCPSGSCVNMVKNLYRELFEDDVKWFERAVQVGQRTFELSQYIVDILKIEDVGASYNGKVTYHDSCHLLRGLGISEQPRRLIRNIKKAELIEMKDSDRCCGFGGTFSVKYPVISTAMVDDKVHNIIASGADAVTGCDVSCLMNIQGRLSRIGSSVKTLHIAQLLAD</sequence>
<accession>X0VRA6</accession>
<feature type="domain" description="Cysteine-rich" evidence="1">
    <location>
        <begin position="110"/>
        <end position="195"/>
    </location>
</feature>
<dbReference type="PANTHER" id="PTHR30296">
    <property type="entry name" value="UNCHARACTERIZED PROTEIN YKGE"/>
    <property type="match status" value="1"/>
</dbReference>
<feature type="non-terminal residue" evidence="2">
    <location>
        <position position="1"/>
    </location>
</feature>